<evidence type="ECO:0000256" key="3">
    <source>
        <dbReference type="ARBA" id="ARBA00022448"/>
    </source>
</evidence>
<dbReference type="PROSITE" id="PS51312">
    <property type="entry name" value="SB"/>
    <property type="match status" value="1"/>
</dbReference>
<name>A0A9Q0M6Y3_BLOTA</name>
<dbReference type="Gene3D" id="6.10.250.370">
    <property type="match status" value="1"/>
</dbReference>
<dbReference type="SUPFAM" id="SSF54495">
    <property type="entry name" value="UBC-like"/>
    <property type="match status" value="1"/>
</dbReference>
<dbReference type="GO" id="GO:0043130">
    <property type="term" value="F:ubiquitin binding"/>
    <property type="evidence" value="ECO:0007669"/>
    <property type="project" value="TreeGrafter"/>
</dbReference>
<dbReference type="InterPro" id="IPR008883">
    <property type="entry name" value="UEV_N"/>
</dbReference>
<evidence type="ECO:0000313" key="10">
    <source>
        <dbReference type="EMBL" id="KAJ6220004.1"/>
    </source>
</evidence>
<gene>
    <name evidence="10" type="ORF">RDWZM_005816</name>
</gene>
<dbReference type="Pfam" id="PF05743">
    <property type="entry name" value="UEV"/>
    <property type="match status" value="1"/>
</dbReference>
<dbReference type="OrthoDB" id="306304at2759"/>
<keyword evidence="4" id="KW-0967">Endosome</keyword>
<feature type="domain" description="UEV" evidence="9">
    <location>
        <begin position="1"/>
        <end position="142"/>
    </location>
</feature>
<evidence type="ECO:0000256" key="7">
    <source>
        <dbReference type="PROSITE-ProRule" id="PRU00644"/>
    </source>
</evidence>
<dbReference type="InterPro" id="IPR052070">
    <property type="entry name" value="ESCRT-I_UEV_domain"/>
</dbReference>
<dbReference type="PANTHER" id="PTHR23306:SF3">
    <property type="entry name" value="TUMOR SUPPRESSOR PROTEIN 101"/>
    <property type="match status" value="1"/>
</dbReference>
<keyword evidence="6" id="KW-0175">Coiled coil</keyword>
<feature type="domain" description="SB" evidence="8">
    <location>
        <begin position="318"/>
        <end position="384"/>
    </location>
</feature>
<evidence type="ECO:0000313" key="11">
    <source>
        <dbReference type="Proteomes" id="UP001142055"/>
    </source>
</evidence>
<evidence type="ECO:0000259" key="9">
    <source>
        <dbReference type="PROSITE" id="PS51322"/>
    </source>
</evidence>
<evidence type="ECO:0000256" key="4">
    <source>
        <dbReference type="ARBA" id="ARBA00022753"/>
    </source>
</evidence>
<dbReference type="GO" id="GO:0008333">
    <property type="term" value="P:endosome to lysosome transport"/>
    <property type="evidence" value="ECO:0007669"/>
    <property type="project" value="TreeGrafter"/>
</dbReference>
<dbReference type="Gene3D" id="3.10.110.10">
    <property type="entry name" value="Ubiquitin Conjugating Enzyme"/>
    <property type="match status" value="1"/>
</dbReference>
<evidence type="ECO:0000256" key="1">
    <source>
        <dbReference type="ARBA" id="ARBA00004177"/>
    </source>
</evidence>
<dbReference type="Proteomes" id="UP001142055">
    <property type="component" value="Chromosome 2"/>
</dbReference>
<evidence type="ECO:0000256" key="2">
    <source>
        <dbReference type="ARBA" id="ARBA00009594"/>
    </source>
</evidence>
<keyword evidence="5 7" id="KW-0653">Protein transport</keyword>
<dbReference type="Gene3D" id="6.10.140.820">
    <property type="match status" value="1"/>
</dbReference>
<dbReference type="GO" id="GO:0015031">
    <property type="term" value="P:protein transport"/>
    <property type="evidence" value="ECO:0007669"/>
    <property type="project" value="UniProtKB-UniRule"/>
</dbReference>
<dbReference type="AlphaFoldDB" id="A0A9Q0M6Y3"/>
<dbReference type="GO" id="GO:0000813">
    <property type="term" value="C:ESCRT I complex"/>
    <property type="evidence" value="ECO:0007669"/>
    <property type="project" value="TreeGrafter"/>
</dbReference>
<evidence type="ECO:0000256" key="6">
    <source>
        <dbReference type="ARBA" id="ARBA00023054"/>
    </source>
</evidence>
<dbReference type="PROSITE" id="PS51322">
    <property type="entry name" value="UEV"/>
    <property type="match status" value="1"/>
</dbReference>
<evidence type="ECO:0000256" key="5">
    <source>
        <dbReference type="ARBA" id="ARBA00022927"/>
    </source>
</evidence>
<accession>A0A9Q0M6Y3</accession>
<dbReference type="InterPro" id="IPR017916">
    <property type="entry name" value="SB_dom"/>
</dbReference>
<dbReference type="PANTHER" id="PTHR23306">
    <property type="entry name" value="TUMOR SUSCEPTIBILITY GENE 101 PROTEIN-RELATED"/>
    <property type="match status" value="1"/>
</dbReference>
<dbReference type="OMA" id="YMNFPQP"/>
<dbReference type="SUPFAM" id="SSF140111">
    <property type="entry name" value="Endosomal sorting complex assembly domain"/>
    <property type="match status" value="1"/>
</dbReference>
<keyword evidence="11" id="KW-1185">Reference proteome</keyword>
<dbReference type="CDD" id="cd11685">
    <property type="entry name" value="UEV_TSG101-like"/>
    <property type="match status" value="1"/>
</dbReference>
<dbReference type="EMBL" id="JAPWDV010000002">
    <property type="protein sequence ID" value="KAJ6220004.1"/>
    <property type="molecule type" value="Genomic_DNA"/>
</dbReference>
<evidence type="ECO:0000259" key="8">
    <source>
        <dbReference type="PROSITE" id="PS51312"/>
    </source>
</evidence>
<dbReference type="InterPro" id="IPR016135">
    <property type="entry name" value="UBQ-conjugating_enzyme/RWD"/>
</dbReference>
<organism evidence="10 11">
    <name type="scientific">Blomia tropicalis</name>
    <name type="common">Mite</name>
    <dbReference type="NCBI Taxonomy" id="40697"/>
    <lineage>
        <taxon>Eukaryota</taxon>
        <taxon>Metazoa</taxon>
        <taxon>Ecdysozoa</taxon>
        <taxon>Arthropoda</taxon>
        <taxon>Chelicerata</taxon>
        <taxon>Arachnida</taxon>
        <taxon>Acari</taxon>
        <taxon>Acariformes</taxon>
        <taxon>Sarcoptiformes</taxon>
        <taxon>Astigmata</taxon>
        <taxon>Glycyphagoidea</taxon>
        <taxon>Echimyopodidae</taxon>
        <taxon>Blomia</taxon>
    </lineage>
</organism>
<sequence length="384" mass="43461">MDVPLLLSRAKYSYQDRSKNDIKNVLNQYRSLKAVLEKCEYPNLINRDLICLKGTIPVMYRGSYYNIPVNIWVLNNYPYSAPLCWVNPTKDMTIKVSQHVNREGRVFLPYLSDWNAEESDLLGVIQVMIIAFGQLPPLFSKPKDVPSTTLNTVTPPYPMNNRFPGSNQFAGVYPAIQPVTMNPPSSFSQSSNPGYPYPSSINNVNASTDAVGNKEGISKEQIHLSLMSALEDKLKSRSREIASQYNAEIEVLRKTSDDLNKGKARLESLVKTIETNLVELAKCNNKIRLNDSKITDTLAKMDSPSHKLNIDECFGPIQPLYKQLLNAFVEENSIVDTIFYLNEALQKGVITLDVFIKHCRELSRRQFMMRALIKSCREKAGLPI</sequence>
<reference evidence="10" key="1">
    <citation type="submission" date="2022-12" db="EMBL/GenBank/DDBJ databases">
        <title>Genome assemblies of Blomia tropicalis.</title>
        <authorList>
            <person name="Cui Y."/>
        </authorList>
    </citation>
    <scope>NUCLEOTIDE SEQUENCE</scope>
    <source>
        <tissue evidence="10">Adult mites</tissue>
    </source>
</reference>
<dbReference type="Pfam" id="PF09454">
    <property type="entry name" value="Vps23_core"/>
    <property type="match status" value="1"/>
</dbReference>
<comment type="subcellular location">
    <subcellularLocation>
        <location evidence="1">Endosome</location>
    </subcellularLocation>
</comment>
<comment type="caution">
    <text evidence="10">The sequence shown here is derived from an EMBL/GenBank/DDBJ whole genome shotgun (WGS) entry which is preliminary data.</text>
</comment>
<dbReference type="InterPro" id="IPR037202">
    <property type="entry name" value="ESCRT_assembly_dom"/>
</dbReference>
<proteinExistence type="inferred from homology"/>
<evidence type="ECO:0008006" key="12">
    <source>
        <dbReference type="Google" id="ProtNLM"/>
    </source>
</evidence>
<protein>
    <recommendedName>
        <fullName evidence="12">Tumor susceptibility gene 101 protein</fullName>
    </recommendedName>
</protein>
<comment type="similarity">
    <text evidence="2">Belongs to the ubiquitin-conjugating enzyme family. UEV subfamily.</text>
</comment>
<keyword evidence="3 7" id="KW-0813">Transport</keyword>